<evidence type="ECO:0000313" key="3">
    <source>
        <dbReference type="Proteomes" id="UP001291623"/>
    </source>
</evidence>
<reference evidence="2" key="1">
    <citation type="submission" date="2023-12" db="EMBL/GenBank/DDBJ databases">
        <title>Genome assembly of Anisodus tanguticus.</title>
        <authorList>
            <person name="Wang Y.-J."/>
        </authorList>
    </citation>
    <scope>NUCLEOTIDE SEQUENCE</scope>
    <source>
        <strain evidence="2">KB-2021</strain>
        <tissue evidence="2">Leaf</tissue>
    </source>
</reference>
<gene>
    <name evidence="2" type="ORF">RND71_018103</name>
</gene>
<evidence type="ECO:0000256" key="1">
    <source>
        <dbReference type="SAM" id="MobiDB-lite"/>
    </source>
</evidence>
<dbReference type="PANTHER" id="PTHR33641">
    <property type="entry name" value="OS06G0133500 PROTEIN"/>
    <property type="match status" value="1"/>
</dbReference>
<comment type="caution">
    <text evidence="2">The sequence shown here is derived from an EMBL/GenBank/DDBJ whole genome shotgun (WGS) entry which is preliminary data.</text>
</comment>
<dbReference type="EMBL" id="JAVYJV010000009">
    <property type="protein sequence ID" value="KAK4362862.1"/>
    <property type="molecule type" value="Genomic_DNA"/>
</dbReference>
<feature type="region of interest" description="Disordered" evidence="1">
    <location>
        <begin position="27"/>
        <end position="76"/>
    </location>
</feature>
<accession>A0AAE1S434</accession>
<dbReference type="Proteomes" id="UP001291623">
    <property type="component" value="Unassembled WGS sequence"/>
</dbReference>
<feature type="compositionally biased region" description="Low complexity" evidence="1">
    <location>
        <begin position="64"/>
        <end position="73"/>
    </location>
</feature>
<sequence>MMMPIFSSFDAISAEIFGQKLSFSKASSTQTKQQQGVAPIVSDRKTVAAPPCASSTGDLKKAGKASPPSSSQQKRQRFALELDGIHCFETIVRY</sequence>
<protein>
    <submittedName>
        <fullName evidence="2">Uncharacterized protein</fullName>
    </submittedName>
</protein>
<dbReference type="PANTHER" id="PTHR33641:SF16">
    <property type="entry name" value="AVR9_CF-9 RAPIDLY ELICITED PROTEIN"/>
    <property type="match status" value="1"/>
</dbReference>
<evidence type="ECO:0000313" key="2">
    <source>
        <dbReference type="EMBL" id="KAK4362862.1"/>
    </source>
</evidence>
<keyword evidence="3" id="KW-1185">Reference proteome</keyword>
<proteinExistence type="predicted"/>
<dbReference type="AlphaFoldDB" id="A0AAE1S434"/>
<organism evidence="2 3">
    <name type="scientific">Anisodus tanguticus</name>
    <dbReference type="NCBI Taxonomy" id="243964"/>
    <lineage>
        <taxon>Eukaryota</taxon>
        <taxon>Viridiplantae</taxon>
        <taxon>Streptophyta</taxon>
        <taxon>Embryophyta</taxon>
        <taxon>Tracheophyta</taxon>
        <taxon>Spermatophyta</taxon>
        <taxon>Magnoliopsida</taxon>
        <taxon>eudicotyledons</taxon>
        <taxon>Gunneridae</taxon>
        <taxon>Pentapetalae</taxon>
        <taxon>asterids</taxon>
        <taxon>lamiids</taxon>
        <taxon>Solanales</taxon>
        <taxon>Solanaceae</taxon>
        <taxon>Solanoideae</taxon>
        <taxon>Hyoscyameae</taxon>
        <taxon>Anisodus</taxon>
    </lineage>
</organism>
<name>A0AAE1S434_9SOLA</name>